<dbReference type="PATRIC" id="fig|28229.4.peg.194"/>
<proteinExistence type="predicted"/>
<reference evidence="1 2" key="1">
    <citation type="submission" date="2014-08" db="EMBL/GenBank/DDBJ databases">
        <title>Genomic and Phenotypic Diversity of Colwellia psychrerythraea strains from Disparate Marine Basins.</title>
        <authorList>
            <person name="Techtmann S.M."/>
            <person name="Stelling S.C."/>
            <person name="Utturkar S.M."/>
            <person name="Alshibli N."/>
            <person name="Harris A."/>
            <person name="Brown S.D."/>
            <person name="Hazen T.C."/>
        </authorList>
    </citation>
    <scope>NUCLEOTIDE SEQUENCE [LARGE SCALE GENOMIC DNA]</scope>
    <source>
        <strain evidence="1 2">ND2E</strain>
    </source>
</reference>
<dbReference type="PANTHER" id="PTHR45458">
    <property type="entry name" value="SHORT-CHAIN DEHYDROGENASE/REDUCTASE SDR"/>
    <property type="match status" value="1"/>
</dbReference>
<dbReference type="AlphaFoldDB" id="A0A099L0L9"/>
<dbReference type="Gene3D" id="3.40.50.720">
    <property type="entry name" value="NAD(P)-binding Rossmann-like Domain"/>
    <property type="match status" value="1"/>
</dbReference>
<comment type="caution">
    <text evidence="1">The sequence shown here is derived from an EMBL/GenBank/DDBJ whole genome shotgun (WGS) entry which is preliminary data.</text>
</comment>
<dbReference type="PRINTS" id="PR00081">
    <property type="entry name" value="GDHRDH"/>
</dbReference>
<dbReference type="OrthoDB" id="5786478at2"/>
<dbReference type="CDD" id="cd05325">
    <property type="entry name" value="carb_red_sniffer_like_SDR_c"/>
    <property type="match status" value="1"/>
</dbReference>
<accession>A0A099L0L9</accession>
<dbReference type="InterPro" id="IPR052184">
    <property type="entry name" value="SDR_enzymes"/>
</dbReference>
<dbReference type="RefSeq" id="WP_033091991.1">
    <property type="nucleotide sequence ID" value="NZ_JQED01000003.1"/>
</dbReference>
<name>A0A099L0L9_COLPS</name>
<dbReference type="PANTHER" id="PTHR45458:SF1">
    <property type="entry name" value="SHORT CHAIN DEHYDROGENASE"/>
    <property type="match status" value="1"/>
</dbReference>
<evidence type="ECO:0000313" key="2">
    <source>
        <dbReference type="Proteomes" id="UP000029843"/>
    </source>
</evidence>
<dbReference type="Proteomes" id="UP000029843">
    <property type="component" value="Unassembled WGS sequence"/>
</dbReference>
<dbReference type="InterPro" id="IPR036291">
    <property type="entry name" value="NAD(P)-bd_dom_sf"/>
</dbReference>
<organism evidence="1 2">
    <name type="scientific">Colwellia psychrerythraea</name>
    <name type="common">Vibrio psychroerythus</name>
    <dbReference type="NCBI Taxonomy" id="28229"/>
    <lineage>
        <taxon>Bacteria</taxon>
        <taxon>Pseudomonadati</taxon>
        <taxon>Pseudomonadota</taxon>
        <taxon>Gammaproteobacteria</taxon>
        <taxon>Alteromonadales</taxon>
        <taxon>Colwelliaceae</taxon>
        <taxon>Colwellia</taxon>
    </lineage>
</organism>
<dbReference type="GO" id="GO:0016616">
    <property type="term" value="F:oxidoreductase activity, acting on the CH-OH group of donors, NAD or NADP as acceptor"/>
    <property type="evidence" value="ECO:0007669"/>
    <property type="project" value="TreeGrafter"/>
</dbReference>
<evidence type="ECO:0000313" key="1">
    <source>
        <dbReference type="EMBL" id="KGJ95423.1"/>
    </source>
</evidence>
<dbReference type="InterPro" id="IPR002347">
    <property type="entry name" value="SDR_fam"/>
</dbReference>
<dbReference type="Pfam" id="PF00106">
    <property type="entry name" value="adh_short"/>
    <property type="match status" value="1"/>
</dbReference>
<protein>
    <submittedName>
        <fullName evidence="1">Short-chain dehydrogenase/reductase SDR</fullName>
    </submittedName>
</protein>
<sequence length="230" mass="24765">MSTNTHNTIVITGANRGIGYAIARFCQQRGDTVYALCRKSSKDLDSLGINVIEDIEITKQDSINKVVSALNGINIDLLINNAGILRDEQLSHLNKDTIIEQFNVNALAPLCLSHALLTNLSSGSKIAFITSRMGSITDNTSGGRYGYRMSKAALNIAAVSLARDLTENNISVGIYHPGYVQTEMVNSNGSLSNGDISANVAAERLITLMDDLTMSDSGVFKHSNGETLPW</sequence>
<gene>
    <name evidence="1" type="ORF">ND2E_1205</name>
</gene>
<dbReference type="SUPFAM" id="SSF51735">
    <property type="entry name" value="NAD(P)-binding Rossmann-fold domains"/>
    <property type="match status" value="1"/>
</dbReference>
<dbReference type="EMBL" id="JQED01000003">
    <property type="protein sequence ID" value="KGJ95423.1"/>
    <property type="molecule type" value="Genomic_DNA"/>
</dbReference>